<feature type="signal peptide" evidence="1">
    <location>
        <begin position="1"/>
        <end position="21"/>
    </location>
</feature>
<dbReference type="HOGENOM" id="CLU_1370409_0_0_10"/>
<gene>
    <name evidence="2" type="ordered locus">KQS_10435</name>
</gene>
<dbReference type="PATRIC" id="fig|1094466.5.peg.2050"/>
<evidence type="ECO:0000313" key="2">
    <source>
        <dbReference type="EMBL" id="CCG54016.1"/>
    </source>
</evidence>
<dbReference type="KEGG" id="fin:KQS_10435"/>
<protein>
    <recommendedName>
        <fullName evidence="4">Secreted protein</fullName>
    </recommendedName>
</protein>
<reference evidence="3" key="2">
    <citation type="submission" date="2012-03" db="EMBL/GenBank/DDBJ databases">
        <title>Complete genome sequence of Flavobacterium indicum GPTSA100-9T, isolated from warm spring water.</title>
        <authorList>
            <person name="Barbier P."/>
            <person name="Houel A."/>
            <person name="Loux V."/>
            <person name="Poulain J."/>
            <person name="Bernardet J.-F."/>
            <person name="Touchon M."/>
            <person name="Duchaud E."/>
        </authorList>
    </citation>
    <scope>NUCLEOTIDE SEQUENCE [LARGE SCALE GENOMIC DNA]</scope>
    <source>
        <strain evidence="3">DSM 17447 / CIP 109464 / GPTSA100-9</strain>
    </source>
</reference>
<evidence type="ECO:0008006" key="4">
    <source>
        <dbReference type="Google" id="ProtNLM"/>
    </source>
</evidence>
<feature type="chain" id="PRO_5003617797" description="Secreted protein" evidence="1">
    <location>
        <begin position="22"/>
        <end position="199"/>
    </location>
</feature>
<organism evidence="2 3">
    <name type="scientific">Flavobacterium indicum (strain DSM 17447 / CIP 109464 / GPTSA100-9)</name>
    <dbReference type="NCBI Taxonomy" id="1094466"/>
    <lineage>
        <taxon>Bacteria</taxon>
        <taxon>Pseudomonadati</taxon>
        <taxon>Bacteroidota</taxon>
        <taxon>Flavobacteriia</taxon>
        <taxon>Flavobacteriales</taxon>
        <taxon>Flavobacteriaceae</taxon>
        <taxon>Flavobacterium</taxon>
    </lineage>
</organism>
<proteinExistence type="predicted"/>
<evidence type="ECO:0000313" key="3">
    <source>
        <dbReference type="Proteomes" id="UP000007599"/>
    </source>
</evidence>
<accession>H8XVQ2</accession>
<evidence type="ECO:0000256" key="1">
    <source>
        <dbReference type="SAM" id="SignalP"/>
    </source>
</evidence>
<name>H8XVQ2_FLAIG</name>
<reference evidence="2 3" key="1">
    <citation type="journal article" date="2012" name="J. Bacteriol.">
        <title>Complete Genome Sequence of Flavobacterium indicum GPSTA100-9T, Isolated from Warm Spring Water.</title>
        <authorList>
            <person name="Barbier P."/>
            <person name="Houel A."/>
            <person name="Loux V."/>
            <person name="Poulain J."/>
            <person name="Bernardet J.F."/>
            <person name="Touchon M."/>
            <person name="Duchaud E."/>
        </authorList>
    </citation>
    <scope>NUCLEOTIDE SEQUENCE [LARGE SCALE GENOMIC DNA]</scope>
    <source>
        <strain evidence="3">DSM 17447 / CIP 109464 / GPTSA100-9</strain>
    </source>
</reference>
<keyword evidence="3" id="KW-1185">Reference proteome</keyword>
<dbReference type="eggNOG" id="ENOG5033J74">
    <property type="taxonomic scope" value="Bacteria"/>
</dbReference>
<dbReference type="RefSeq" id="WP_014389134.1">
    <property type="nucleotide sequence ID" value="NC_017025.1"/>
</dbReference>
<dbReference type="Proteomes" id="UP000007599">
    <property type="component" value="Chromosome I"/>
</dbReference>
<dbReference type="AlphaFoldDB" id="H8XVQ2"/>
<sequence>MKKLQFSIFLLLISLVGSAQKGEQKQRLEVFIDGKTYFTNENDTLLVNNKPITIKIAKTQIFSTDKISFEYQNHFSLETEKDFGVNTYTLDGDDVVLTYFDFITSIETQDLAEEMIKEFGKKNCKLLPANITLNSKTYEGNKVAVNILNSKLTIEIYKISNKKNQTQILAIQDSKNDDGSDSSEYQKAIAILNKTLDVK</sequence>
<dbReference type="EMBL" id="HE774682">
    <property type="protein sequence ID" value="CCG54016.1"/>
    <property type="molecule type" value="Genomic_DNA"/>
</dbReference>
<keyword evidence="1" id="KW-0732">Signal</keyword>